<evidence type="ECO:0000313" key="2">
    <source>
        <dbReference type="Proteomes" id="UP000177925"/>
    </source>
</evidence>
<dbReference type="Proteomes" id="UP000177925">
    <property type="component" value="Unassembled WGS sequence"/>
</dbReference>
<protein>
    <submittedName>
        <fullName evidence="1">Uncharacterized protein</fullName>
    </submittedName>
</protein>
<dbReference type="AlphaFoldDB" id="A0A1F6TC25"/>
<reference evidence="1 2" key="1">
    <citation type="journal article" date="2016" name="Nat. Commun.">
        <title>Thousands of microbial genomes shed light on interconnected biogeochemical processes in an aquifer system.</title>
        <authorList>
            <person name="Anantharaman K."/>
            <person name="Brown C.T."/>
            <person name="Hug L.A."/>
            <person name="Sharon I."/>
            <person name="Castelle C.J."/>
            <person name="Probst A.J."/>
            <person name="Thomas B.C."/>
            <person name="Singh A."/>
            <person name="Wilkins M.J."/>
            <person name="Karaoz U."/>
            <person name="Brodie E.L."/>
            <person name="Williams K.H."/>
            <person name="Hubbard S.S."/>
            <person name="Banfield J.F."/>
        </authorList>
    </citation>
    <scope>NUCLEOTIDE SEQUENCE [LARGE SCALE GENOMIC DNA]</scope>
</reference>
<comment type="caution">
    <text evidence="1">The sequence shown here is derived from an EMBL/GenBank/DDBJ whole genome shotgun (WGS) entry which is preliminary data.</text>
</comment>
<name>A0A1F6TC25_9PROT</name>
<sequence length="75" mass="8662">MPNTKYFYELVFPTINDEVRSICHYPFAGTADVTRPTQLGMGQELRSSVPNALRHFLRGDRIFSGDVLLRFDKVR</sequence>
<proteinExistence type="predicted"/>
<organism evidence="1 2">
    <name type="scientific">Candidatus Muproteobacteria bacterium RBG_16_64_11</name>
    <dbReference type="NCBI Taxonomy" id="1817758"/>
    <lineage>
        <taxon>Bacteria</taxon>
        <taxon>Pseudomonadati</taxon>
        <taxon>Pseudomonadota</taxon>
        <taxon>Candidatus Muproteobacteria</taxon>
    </lineage>
</organism>
<evidence type="ECO:0000313" key="1">
    <source>
        <dbReference type="EMBL" id="OGI42691.1"/>
    </source>
</evidence>
<gene>
    <name evidence="1" type="ORF">A2150_03665</name>
</gene>
<dbReference type="EMBL" id="MFSS01000082">
    <property type="protein sequence ID" value="OGI42691.1"/>
    <property type="molecule type" value="Genomic_DNA"/>
</dbReference>
<accession>A0A1F6TC25</accession>